<dbReference type="PANTHER" id="PTHR34796:SF1">
    <property type="entry name" value="EXPRESSED PROTEIN"/>
    <property type="match status" value="1"/>
</dbReference>
<dbReference type="SUPFAM" id="SSF140663">
    <property type="entry name" value="TTHA0068-like"/>
    <property type="match status" value="1"/>
</dbReference>
<dbReference type="InterPro" id="IPR005500">
    <property type="entry name" value="DUF309"/>
</dbReference>
<gene>
    <name evidence="1" type="ORF">K1I37_03610</name>
</gene>
<dbReference type="Gene3D" id="1.10.3450.10">
    <property type="entry name" value="TTHA0068-like"/>
    <property type="match status" value="1"/>
</dbReference>
<dbReference type="STRING" id="1356854.N007_11380"/>
<reference evidence="2" key="1">
    <citation type="journal article" date="2022" name="G3 (Bethesda)">
        <title>Unveiling the complete genome sequence of Alicyclobacillus acidoterrestris DSM 3922T, a taint-producing strain.</title>
        <authorList>
            <person name="Leonardo I.C."/>
            <person name="Barreto Crespo M.T."/>
            <person name="Gaspar F.B."/>
        </authorList>
    </citation>
    <scope>NUCLEOTIDE SEQUENCE [LARGE SCALE GENOMIC DNA]</scope>
    <source>
        <strain evidence="2">DSM 3922</strain>
    </source>
</reference>
<proteinExistence type="predicted"/>
<evidence type="ECO:0000313" key="1">
    <source>
        <dbReference type="EMBL" id="UNO49637.1"/>
    </source>
</evidence>
<accession>T0CXM9</accession>
<dbReference type="eggNOG" id="COG1547">
    <property type="taxonomic scope" value="Bacteria"/>
</dbReference>
<dbReference type="InterPro" id="IPR023203">
    <property type="entry name" value="TTHA0068_sf"/>
</dbReference>
<protein>
    <submittedName>
        <fullName evidence="1">DUF309 domain-containing protein</fullName>
    </submittedName>
</protein>
<name>T0CXM9_ALIAG</name>
<dbReference type="KEGG" id="aaco:K1I37_03610"/>
<organism evidence="1 2">
    <name type="scientific">Alicyclobacillus acidoterrestris (strain ATCC 49025 / DSM 3922 / CIP 106132 / NCIMB 13137 / GD3B)</name>
    <dbReference type="NCBI Taxonomy" id="1356854"/>
    <lineage>
        <taxon>Bacteria</taxon>
        <taxon>Bacillati</taxon>
        <taxon>Bacillota</taxon>
        <taxon>Bacilli</taxon>
        <taxon>Bacillales</taxon>
        <taxon>Alicyclobacillaceae</taxon>
        <taxon>Alicyclobacillus</taxon>
    </lineage>
</organism>
<dbReference type="PANTHER" id="PTHR34796">
    <property type="entry name" value="EXPRESSED PROTEIN"/>
    <property type="match status" value="1"/>
</dbReference>
<keyword evidence="2" id="KW-1185">Reference proteome</keyword>
<accession>A0A9E6ZHF2</accession>
<dbReference type="Proteomes" id="UP000829401">
    <property type="component" value="Chromosome"/>
</dbReference>
<dbReference type="OrthoDB" id="165483at2"/>
<dbReference type="AlphaFoldDB" id="T0CXM9"/>
<dbReference type="Pfam" id="PF03745">
    <property type="entry name" value="DUF309"/>
    <property type="match status" value="1"/>
</dbReference>
<sequence length="140" mass="16167">MDYRLLSYLYYFNVAKDYFECHEYGEHLWLERGRPVVLKGLIQAAVTLYHLQRGNVRGGYAMWQRARGYLAEGRPVYEGIDVESLIADIDSVYAAVPRQWYGQRVSPDAVAELHLPTVYVRIVDESVRSRLPTYTPPALP</sequence>
<dbReference type="RefSeq" id="WP_021297324.1">
    <property type="nucleotide sequence ID" value="NZ_AURB01000151.1"/>
</dbReference>
<dbReference type="EMBL" id="CP080467">
    <property type="protein sequence ID" value="UNO49637.1"/>
    <property type="molecule type" value="Genomic_DNA"/>
</dbReference>
<evidence type="ECO:0000313" key="2">
    <source>
        <dbReference type="Proteomes" id="UP000829401"/>
    </source>
</evidence>